<dbReference type="STRING" id="1328313.DS2_12043"/>
<gene>
    <name evidence="2" type="ORF">DS2_12043</name>
</gene>
<dbReference type="EMBL" id="ARZY01000022">
    <property type="protein sequence ID" value="EWH09562.1"/>
    <property type="molecule type" value="Genomic_DNA"/>
</dbReference>
<name>W7QKV0_9ALTE</name>
<feature type="signal peptide" evidence="1">
    <location>
        <begin position="1"/>
        <end position="21"/>
    </location>
</feature>
<evidence type="ECO:0000256" key="1">
    <source>
        <dbReference type="SAM" id="SignalP"/>
    </source>
</evidence>
<dbReference type="eggNOG" id="ENOG5030F90">
    <property type="taxonomic scope" value="Bacteria"/>
</dbReference>
<feature type="chain" id="PRO_5004901429" description="DUF2846 domain-containing protein" evidence="1">
    <location>
        <begin position="22"/>
        <end position="181"/>
    </location>
</feature>
<proteinExistence type="predicted"/>
<accession>W7QKV0</accession>
<dbReference type="PATRIC" id="fig|1328313.3.peg.2461"/>
<evidence type="ECO:0008006" key="4">
    <source>
        <dbReference type="Google" id="ProtNLM"/>
    </source>
</evidence>
<evidence type="ECO:0000313" key="2">
    <source>
        <dbReference type="EMBL" id="EWH09562.1"/>
    </source>
</evidence>
<evidence type="ECO:0000313" key="3">
    <source>
        <dbReference type="Proteomes" id="UP000019276"/>
    </source>
</evidence>
<organism evidence="2 3">
    <name type="scientific">Catenovulum agarivorans DS-2</name>
    <dbReference type="NCBI Taxonomy" id="1328313"/>
    <lineage>
        <taxon>Bacteria</taxon>
        <taxon>Pseudomonadati</taxon>
        <taxon>Pseudomonadota</taxon>
        <taxon>Gammaproteobacteria</taxon>
        <taxon>Alteromonadales</taxon>
        <taxon>Alteromonadaceae</taxon>
        <taxon>Catenovulum</taxon>
    </lineage>
</organism>
<dbReference type="Proteomes" id="UP000019276">
    <property type="component" value="Unassembled WGS sequence"/>
</dbReference>
<comment type="caution">
    <text evidence="2">The sequence shown here is derived from an EMBL/GenBank/DDBJ whole genome shotgun (WGS) entry which is preliminary data.</text>
</comment>
<keyword evidence="1" id="KW-0732">Signal</keyword>
<dbReference type="PROSITE" id="PS51257">
    <property type="entry name" value="PROKAR_LIPOPROTEIN"/>
    <property type="match status" value="1"/>
</dbReference>
<dbReference type="OrthoDB" id="5951953at2"/>
<keyword evidence="3" id="KW-1185">Reference proteome</keyword>
<dbReference type="AlphaFoldDB" id="W7QKV0"/>
<sequence length="181" mass="19610">MIKHIKVVAVLFAAIMMSGCAGLGAMKQVQFQDNAKPDTAMVNIVRRAVFMGDGAKVEVWDGDQFIGTLGAGELLQYEAEPGVHTFMVYVQGSWGVAKGELKAGKSYFLKFNMSGFGPISLGVADSNDPRIAEWKTMKTITIDKAATKEVPEKYIQAARKILTRVENGQANVTQIVDGHAL</sequence>
<dbReference type="RefSeq" id="WP_035015055.1">
    <property type="nucleotide sequence ID" value="NZ_ARZY01000022.1"/>
</dbReference>
<protein>
    <recommendedName>
        <fullName evidence="4">DUF2846 domain-containing protein</fullName>
    </recommendedName>
</protein>
<reference evidence="2 3" key="1">
    <citation type="journal article" date="2014" name="Genome Announc.">
        <title>Draft Genome Sequence of the Agar-Degrading Bacterium Catenovulum sp. Strain DS-2, Isolated from Intestines of Haliotis diversicolor.</title>
        <authorList>
            <person name="Shan D."/>
            <person name="Li X."/>
            <person name="Gu Z."/>
            <person name="Wei G."/>
            <person name="Gao Z."/>
            <person name="Shao Z."/>
        </authorList>
    </citation>
    <scope>NUCLEOTIDE SEQUENCE [LARGE SCALE GENOMIC DNA]</scope>
    <source>
        <strain evidence="2 3">DS-2</strain>
    </source>
</reference>